<gene>
    <name evidence="2" type="ORF">BZA70DRAFT_279769</name>
</gene>
<dbReference type="GeneID" id="90038351"/>
<feature type="region of interest" description="Disordered" evidence="1">
    <location>
        <begin position="32"/>
        <end position="52"/>
    </location>
</feature>
<comment type="caution">
    <text evidence="2">The sequence shown here is derived from an EMBL/GenBank/DDBJ whole genome shotgun (WGS) entry which is preliminary data.</text>
</comment>
<feature type="region of interest" description="Disordered" evidence="1">
    <location>
        <begin position="310"/>
        <end position="329"/>
    </location>
</feature>
<evidence type="ECO:0000256" key="1">
    <source>
        <dbReference type="SAM" id="MobiDB-lite"/>
    </source>
</evidence>
<feature type="compositionally biased region" description="Basic residues" evidence="1">
    <location>
        <begin position="312"/>
        <end position="329"/>
    </location>
</feature>
<evidence type="ECO:0000313" key="2">
    <source>
        <dbReference type="EMBL" id="KAK7204686.1"/>
    </source>
</evidence>
<feature type="compositionally biased region" description="Basic and acidic residues" evidence="1">
    <location>
        <begin position="32"/>
        <end position="43"/>
    </location>
</feature>
<dbReference type="Proteomes" id="UP001498771">
    <property type="component" value="Unassembled WGS sequence"/>
</dbReference>
<accession>A0ABR1F4B5</accession>
<proteinExistence type="predicted"/>
<feature type="non-terminal residue" evidence="2">
    <location>
        <position position="1"/>
    </location>
</feature>
<evidence type="ECO:0000313" key="3">
    <source>
        <dbReference type="Proteomes" id="UP001498771"/>
    </source>
</evidence>
<protein>
    <recommendedName>
        <fullName evidence="4">HMG box domain-containing protein</fullName>
    </recommendedName>
</protein>
<evidence type="ECO:0008006" key="4">
    <source>
        <dbReference type="Google" id="ProtNLM"/>
    </source>
</evidence>
<dbReference type="EMBL" id="JBBJBU010000007">
    <property type="protein sequence ID" value="KAK7204686.1"/>
    <property type="molecule type" value="Genomic_DNA"/>
</dbReference>
<keyword evidence="3" id="KW-1185">Reference proteome</keyword>
<name>A0ABR1F4B5_9ASCO</name>
<reference evidence="2 3" key="1">
    <citation type="submission" date="2024-03" db="EMBL/GenBank/DDBJ databases">
        <title>Genome-scale model development and genomic sequencing of the oleaginous clade Lipomyces.</title>
        <authorList>
            <consortium name="Lawrence Berkeley National Laboratory"/>
            <person name="Czajka J.J."/>
            <person name="Han Y."/>
            <person name="Kim J."/>
            <person name="Mondo S.J."/>
            <person name="Hofstad B.A."/>
            <person name="Robles A."/>
            <person name="Haridas S."/>
            <person name="Riley R."/>
            <person name="LaButti K."/>
            <person name="Pangilinan J."/>
            <person name="Andreopoulos W."/>
            <person name="Lipzen A."/>
            <person name="Yan J."/>
            <person name="Wang M."/>
            <person name="Ng V."/>
            <person name="Grigoriev I.V."/>
            <person name="Spatafora J.W."/>
            <person name="Magnuson J.K."/>
            <person name="Baker S.E."/>
            <person name="Pomraning K.R."/>
        </authorList>
    </citation>
    <scope>NUCLEOTIDE SEQUENCE [LARGE SCALE GENOMIC DNA]</scope>
    <source>
        <strain evidence="2 3">Phaff 52-87</strain>
    </source>
</reference>
<dbReference type="RefSeq" id="XP_064767719.1">
    <property type="nucleotide sequence ID" value="XM_064912839.1"/>
</dbReference>
<organism evidence="2 3">
    <name type="scientific">Myxozyma melibiosi</name>
    <dbReference type="NCBI Taxonomy" id="54550"/>
    <lineage>
        <taxon>Eukaryota</taxon>
        <taxon>Fungi</taxon>
        <taxon>Dikarya</taxon>
        <taxon>Ascomycota</taxon>
        <taxon>Saccharomycotina</taxon>
        <taxon>Lipomycetes</taxon>
        <taxon>Lipomycetales</taxon>
        <taxon>Lipomycetaceae</taxon>
        <taxon>Myxozyma</taxon>
    </lineage>
</organism>
<sequence>APMEEVPAVASSSAVQEFDPYLHLPPAERREFFATGKRPEPAPKAEASPKSTVRLVKIDKPSSPTSADSKDVVNEGSVSYHKAILICRDMQFYIPYNRMLAELREIESDWTGLDVNDPDLRVLGLVSEIDRAWEHWQFLCRASEFKGHEEFDHVLACSAHLTRGYRVKLKNVRYTDAECRRLNPKLKPEVLKDILAQLWTETEDEIIVIMSPIKQLYGTFKRKESQVARAPNGFFFFREYVQACLKDYKNPKLVGDFGSFVSTLAGNLWHKIQDQHPLFTAFSQVNSRLHALMNPGYKFCKSPAKMDIVRPHVSKKRHGSKKRRSTASV</sequence>